<accession>A0A2H3KC11</accession>
<evidence type="ECO:0000313" key="2">
    <source>
        <dbReference type="Proteomes" id="UP000220828"/>
    </source>
</evidence>
<comment type="caution">
    <text evidence="1">The sequence shown here is derived from an EMBL/GenBank/DDBJ whole genome shotgun (WGS) entry which is preliminary data.</text>
</comment>
<evidence type="ECO:0008006" key="3">
    <source>
        <dbReference type="Google" id="ProtNLM"/>
    </source>
</evidence>
<proteinExistence type="predicted"/>
<sequence>MIEQKKIELDFVVDALTNSIRNTISGDSFRTEVLRLTKYDLKQITKKNGWNFNWKTELENNIKEVYKLTIVGNPNIVQGLVSVTKNSDHVYMDLLENAPFNLGRNKLYEGVAGNLVAYACKISFQNGFEGYVSFTAKTQLIEHYQKSLNAINIGGQLMIINTLSANTLIDKYFKNE</sequence>
<name>A0A2H3KC11_9FLAO</name>
<dbReference type="EMBL" id="PCMW01000058">
    <property type="protein sequence ID" value="PDS23549.1"/>
    <property type="molecule type" value="Genomic_DNA"/>
</dbReference>
<reference evidence="1 2" key="1">
    <citation type="submission" date="2017-09" db="EMBL/GenBank/DDBJ databases">
        <title>Whole genomes of Flavobacteriaceae.</title>
        <authorList>
            <person name="Stine C."/>
            <person name="Li C."/>
            <person name="Tadesse D."/>
        </authorList>
    </citation>
    <scope>NUCLEOTIDE SEQUENCE [LARGE SCALE GENOMIC DNA]</scope>
    <source>
        <strain evidence="1 2">ATCC 35036</strain>
    </source>
</reference>
<organism evidence="1 2">
    <name type="scientific">Flavobacterium branchiophilum</name>
    <dbReference type="NCBI Taxonomy" id="55197"/>
    <lineage>
        <taxon>Bacteria</taxon>
        <taxon>Pseudomonadati</taxon>
        <taxon>Bacteroidota</taxon>
        <taxon>Flavobacteriia</taxon>
        <taxon>Flavobacteriales</taxon>
        <taxon>Flavobacteriaceae</taxon>
        <taxon>Flavobacterium</taxon>
    </lineage>
</organism>
<evidence type="ECO:0000313" key="1">
    <source>
        <dbReference type="EMBL" id="PDS23549.1"/>
    </source>
</evidence>
<dbReference type="Proteomes" id="UP000220828">
    <property type="component" value="Unassembled WGS sequence"/>
</dbReference>
<dbReference type="OrthoDB" id="956078at2"/>
<protein>
    <recommendedName>
        <fullName evidence="3">N-acetyltransferase</fullName>
    </recommendedName>
</protein>
<dbReference type="RefSeq" id="WP_097554412.1">
    <property type="nucleotide sequence ID" value="NZ_PCMW01000058.1"/>
</dbReference>
<gene>
    <name evidence="1" type="ORF">B0A77_10615</name>
</gene>
<dbReference type="AlphaFoldDB" id="A0A2H3KC11"/>